<gene>
    <name evidence="1" type="ORF">GCM10022226_55840</name>
</gene>
<keyword evidence="2" id="KW-1185">Reference proteome</keyword>
<protein>
    <submittedName>
        <fullName evidence="1">Uncharacterized protein</fullName>
    </submittedName>
</protein>
<accession>A0ABP7IV85</accession>
<evidence type="ECO:0000313" key="1">
    <source>
        <dbReference type="EMBL" id="GAA3827807.1"/>
    </source>
</evidence>
<evidence type="ECO:0000313" key="2">
    <source>
        <dbReference type="Proteomes" id="UP001500888"/>
    </source>
</evidence>
<comment type="caution">
    <text evidence="1">The sequence shown here is derived from an EMBL/GenBank/DDBJ whole genome shotgun (WGS) entry which is preliminary data.</text>
</comment>
<organism evidence="1 2">
    <name type="scientific">Sphaerisporangium flaviroseum</name>
    <dbReference type="NCBI Taxonomy" id="509199"/>
    <lineage>
        <taxon>Bacteria</taxon>
        <taxon>Bacillati</taxon>
        <taxon>Actinomycetota</taxon>
        <taxon>Actinomycetes</taxon>
        <taxon>Streptosporangiales</taxon>
        <taxon>Streptosporangiaceae</taxon>
        <taxon>Sphaerisporangium</taxon>
    </lineage>
</organism>
<dbReference type="Proteomes" id="UP001500888">
    <property type="component" value="Unassembled WGS sequence"/>
</dbReference>
<dbReference type="EMBL" id="BAAAZR010000021">
    <property type="protein sequence ID" value="GAA3827807.1"/>
    <property type="molecule type" value="Genomic_DNA"/>
</dbReference>
<name>A0ABP7IV85_9ACTN</name>
<reference evidence="2" key="1">
    <citation type="journal article" date="2019" name="Int. J. Syst. Evol. Microbiol.">
        <title>The Global Catalogue of Microorganisms (GCM) 10K type strain sequencing project: providing services to taxonomists for standard genome sequencing and annotation.</title>
        <authorList>
            <consortium name="The Broad Institute Genomics Platform"/>
            <consortium name="The Broad Institute Genome Sequencing Center for Infectious Disease"/>
            <person name="Wu L."/>
            <person name="Ma J."/>
        </authorList>
    </citation>
    <scope>NUCLEOTIDE SEQUENCE [LARGE SCALE GENOMIC DNA]</scope>
    <source>
        <strain evidence="2">JCM 16908</strain>
    </source>
</reference>
<sequence>MVLARPAKVEHMPPPPRSFTGFHRHIVTLARSSRIGRGDGAHGLREYIAGMTWRPFVLRWYAISVRRPTRTGMGGT</sequence>
<proteinExistence type="predicted"/>